<organism evidence="1 2">
    <name type="scientific">Zostera marina</name>
    <name type="common">Eelgrass</name>
    <dbReference type="NCBI Taxonomy" id="29655"/>
    <lineage>
        <taxon>Eukaryota</taxon>
        <taxon>Viridiplantae</taxon>
        <taxon>Streptophyta</taxon>
        <taxon>Embryophyta</taxon>
        <taxon>Tracheophyta</taxon>
        <taxon>Spermatophyta</taxon>
        <taxon>Magnoliopsida</taxon>
        <taxon>Liliopsida</taxon>
        <taxon>Zosteraceae</taxon>
        <taxon>Zostera</taxon>
    </lineage>
</organism>
<accession>A0A0K9Q3R4</accession>
<protein>
    <submittedName>
        <fullName evidence="1">Uncharacterized protein</fullName>
    </submittedName>
</protein>
<proteinExistence type="predicted"/>
<keyword evidence="2" id="KW-1185">Reference proteome</keyword>
<dbReference type="EMBL" id="LFYR01000113">
    <property type="protein sequence ID" value="KMZ75824.1"/>
    <property type="molecule type" value="Genomic_DNA"/>
</dbReference>
<evidence type="ECO:0000313" key="1">
    <source>
        <dbReference type="EMBL" id="KMZ75824.1"/>
    </source>
</evidence>
<sequence>MQLEDIGGACVNGKNILLVLKQGLSCHRSRN</sequence>
<comment type="caution">
    <text evidence="1">The sequence shown here is derived from an EMBL/GenBank/DDBJ whole genome shotgun (WGS) entry which is preliminary data.</text>
</comment>
<gene>
    <name evidence="1" type="ORF">ZOSMA_10G00920</name>
</gene>
<dbReference type="AlphaFoldDB" id="A0A0K9Q3R4"/>
<reference evidence="2" key="1">
    <citation type="journal article" date="2016" name="Nature">
        <title>The genome of the seagrass Zostera marina reveals angiosperm adaptation to the sea.</title>
        <authorList>
            <person name="Olsen J.L."/>
            <person name="Rouze P."/>
            <person name="Verhelst B."/>
            <person name="Lin Y.-C."/>
            <person name="Bayer T."/>
            <person name="Collen J."/>
            <person name="Dattolo E."/>
            <person name="De Paoli E."/>
            <person name="Dittami S."/>
            <person name="Maumus F."/>
            <person name="Michel G."/>
            <person name="Kersting A."/>
            <person name="Lauritano C."/>
            <person name="Lohaus R."/>
            <person name="Toepel M."/>
            <person name="Tonon T."/>
            <person name="Vanneste K."/>
            <person name="Amirebrahimi M."/>
            <person name="Brakel J."/>
            <person name="Bostroem C."/>
            <person name="Chovatia M."/>
            <person name="Grimwood J."/>
            <person name="Jenkins J.W."/>
            <person name="Jueterbock A."/>
            <person name="Mraz A."/>
            <person name="Stam W.T."/>
            <person name="Tice H."/>
            <person name="Bornberg-Bauer E."/>
            <person name="Green P.J."/>
            <person name="Pearson G.A."/>
            <person name="Procaccini G."/>
            <person name="Duarte C.M."/>
            <person name="Schmutz J."/>
            <person name="Reusch T.B.H."/>
            <person name="Van de Peer Y."/>
        </authorList>
    </citation>
    <scope>NUCLEOTIDE SEQUENCE [LARGE SCALE GENOMIC DNA]</scope>
    <source>
        <strain evidence="2">cv. Finnish</strain>
    </source>
</reference>
<evidence type="ECO:0000313" key="2">
    <source>
        <dbReference type="Proteomes" id="UP000036987"/>
    </source>
</evidence>
<name>A0A0K9Q3R4_ZOSMR</name>
<dbReference type="Proteomes" id="UP000036987">
    <property type="component" value="Unassembled WGS sequence"/>
</dbReference>